<organism evidence="7 8">
    <name type="scientific">Neonectria ditissima</name>
    <dbReference type="NCBI Taxonomy" id="78410"/>
    <lineage>
        <taxon>Eukaryota</taxon>
        <taxon>Fungi</taxon>
        <taxon>Dikarya</taxon>
        <taxon>Ascomycota</taxon>
        <taxon>Pezizomycotina</taxon>
        <taxon>Sordariomycetes</taxon>
        <taxon>Hypocreomycetidae</taxon>
        <taxon>Hypocreales</taxon>
        <taxon>Nectriaceae</taxon>
        <taxon>Neonectria</taxon>
    </lineage>
</organism>
<dbReference type="Gene3D" id="3.40.462.20">
    <property type="match status" value="1"/>
</dbReference>
<dbReference type="GO" id="GO:0071949">
    <property type="term" value="F:FAD binding"/>
    <property type="evidence" value="ECO:0007669"/>
    <property type="project" value="InterPro"/>
</dbReference>
<keyword evidence="8" id="KW-1185">Reference proteome</keyword>
<proteinExistence type="inferred from homology"/>
<evidence type="ECO:0000256" key="1">
    <source>
        <dbReference type="ARBA" id="ARBA00005466"/>
    </source>
</evidence>
<gene>
    <name evidence="7" type="ORF">AK830_g4384</name>
</gene>
<comment type="caution">
    <text evidence="7">The sequence shown here is derived from an EMBL/GenBank/DDBJ whole genome shotgun (WGS) entry which is preliminary data.</text>
</comment>
<dbReference type="Proteomes" id="UP000050424">
    <property type="component" value="Unassembled WGS sequence"/>
</dbReference>
<evidence type="ECO:0000256" key="5">
    <source>
        <dbReference type="SAM" id="SignalP"/>
    </source>
</evidence>
<dbReference type="AlphaFoldDB" id="A0A0P7BG55"/>
<dbReference type="PROSITE" id="PS51387">
    <property type="entry name" value="FAD_PCMH"/>
    <property type="match status" value="1"/>
</dbReference>
<feature type="domain" description="FAD-binding PCMH-type" evidence="6">
    <location>
        <begin position="70"/>
        <end position="243"/>
    </location>
</feature>
<dbReference type="Gene3D" id="3.30.465.10">
    <property type="match status" value="1"/>
</dbReference>
<keyword evidence="2" id="KW-0285">Flavoprotein</keyword>
<reference evidence="7 8" key="1">
    <citation type="submission" date="2015-09" db="EMBL/GenBank/DDBJ databases">
        <title>Draft genome of a European isolate of the apple canker pathogen Neonectria ditissima.</title>
        <authorList>
            <person name="Gomez-Cortecero A."/>
            <person name="Harrison R.J."/>
            <person name="Armitage A.D."/>
        </authorList>
    </citation>
    <scope>NUCLEOTIDE SEQUENCE [LARGE SCALE GENOMIC DNA]</scope>
    <source>
        <strain evidence="7 8">R09/05</strain>
    </source>
</reference>
<dbReference type="PANTHER" id="PTHR42973">
    <property type="entry name" value="BINDING OXIDOREDUCTASE, PUTATIVE (AFU_ORTHOLOGUE AFUA_1G17690)-RELATED"/>
    <property type="match status" value="1"/>
</dbReference>
<dbReference type="InterPro" id="IPR012951">
    <property type="entry name" value="BBE"/>
</dbReference>
<dbReference type="InterPro" id="IPR050416">
    <property type="entry name" value="FAD-linked_Oxidoreductase"/>
</dbReference>
<dbReference type="EMBL" id="LKCW01000053">
    <property type="protein sequence ID" value="KPM42129.1"/>
    <property type="molecule type" value="Genomic_DNA"/>
</dbReference>
<keyword evidence="4" id="KW-0560">Oxidoreductase</keyword>
<dbReference type="InterPro" id="IPR006094">
    <property type="entry name" value="Oxid_FAD_bind_N"/>
</dbReference>
<dbReference type="InterPro" id="IPR016166">
    <property type="entry name" value="FAD-bd_PCMH"/>
</dbReference>
<dbReference type="OrthoDB" id="415825at2759"/>
<dbReference type="InterPro" id="IPR036318">
    <property type="entry name" value="FAD-bd_PCMH-like_sf"/>
</dbReference>
<dbReference type="InterPro" id="IPR016169">
    <property type="entry name" value="FAD-bd_PCMH_sub2"/>
</dbReference>
<comment type="similarity">
    <text evidence="1">Belongs to the oxygen-dependent FAD-linked oxidoreductase family.</text>
</comment>
<dbReference type="PANTHER" id="PTHR42973:SF17">
    <property type="entry name" value="OXIDASE, PUTATIVE (AFU_ORTHOLOGUE AFUA_6G14340)-RELATED"/>
    <property type="match status" value="1"/>
</dbReference>
<evidence type="ECO:0000259" key="6">
    <source>
        <dbReference type="PROSITE" id="PS51387"/>
    </source>
</evidence>
<sequence>MSTSGPSIRRLGLAAIAAFNLLGIVPLVEGSPQDLERCLFTAVNRQASQVQFPYEANFQEIDARPYNLNFRYEPFAITYPKDKNQVPAVVRCAATHNRKVQARSGGHDYTNKALGGANGTIVVDVKYLNSVQVDSITGLAKIGSGNKLKDVAEKLHLAGGRYMPHGSSPTVGIGGHATVGGLGLHTRLEGTSLDVLKEAEVVLADGSIVLASSTKNSDLFWAIRGAGASFGIVTTFTFQTKPEPKQILNFACVVASTSAASLADSFKAYHQIVTDRKLDPRFSAAVVIQKNQFIISGAYFGSESDFNSIKLASRAPGITEQTVTPGLTWSQHINRIFDSISSMFPAQSYLTAQDTAITYSTLPSNKSIDTLFQHLQTGNAGSERWFVLVDFYGGAVGNLATDATAFPHRDVSYFFAPYVITESTTGLKTHEFVEKAVLAIQGNQPDKYLSYAGYTSPQLGPQSQKKYWGPNLPRLEKVKKSIDPDDVFSTPQGAKPNLVSAAPARATQREESAVCLRRSSFYCSITGGSSQVGSVDFEGYN</sequence>
<dbReference type="Pfam" id="PF08031">
    <property type="entry name" value="BBE"/>
    <property type="match status" value="1"/>
</dbReference>
<evidence type="ECO:0000256" key="3">
    <source>
        <dbReference type="ARBA" id="ARBA00022827"/>
    </source>
</evidence>
<keyword evidence="3" id="KW-0274">FAD</keyword>
<dbReference type="SUPFAM" id="SSF56176">
    <property type="entry name" value="FAD-binding/transporter-associated domain-like"/>
    <property type="match status" value="1"/>
</dbReference>
<dbReference type="STRING" id="78410.A0A0P7BG55"/>
<dbReference type="Pfam" id="PF01565">
    <property type="entry name" value="FAD_binding_4"/>
    <property type="match status" value="1"/>
</dbReference>
<accession>A0A0P7BG55</accession>
<evidence type="ECO:0000313" key="7">
    <source>
        <dbReference type="EMBL" id="KPM42129.1"/>
    </source>
</evidence>
<evidence type="ECO:0000313" key="8">
    <source>
        <dbReference type="Proteomes" id="UP000050424"/>
    </source>
</evidence>
<keyword evidence="5" id="KW-0732">Signal</keyword>
<evidence type="ECO:0000256" key="2">
    <source>
        <dbReference type="ARBA" id="ARBA00022630"/>
    </source>
</evidence>
<dbReference type="GO" id="GO:0016491">
    <property type="term" value="F:oxidoreductase activity"/>
    <property type="evidence" value="ECO:0007669"/>
    <property type="project" value="UniProtKB-KW"/>
</dbReference>
<name>A0A0P7BG55_9HYPO</name>
<evidence type="ECO:0000256" key="4">
    <source>
        <dbReference type="ARBA" id="ARBA00023002"/>
    </source>
</evidence>
<feature type="signal peptide" evidence="5">
    <location>
        <begin position="1"/>
        <end position="30"/>
    </location>
</feature>
<feature type="chain" id="PRO_5006135777" description="FAD-binding PCMH-type domain-containing protein" evidence="5">
    <location>
        <begin position="31"/>
        <end position="541"/>
    </location>
</feature>
<protein>
    <recommendedName>
        <fullName evidence="6">FAD-binding PCMH-type domain-containing protein</fullName>
    </recommendedName>
</protein>